<evidence type="ECO:0000256" key="7">
    <source>
        <dbReference type="ARBA" id="ARBA00022829"/>
    </source>
</evidence>
<keyword evidence="5 12" id="KW-0963">Cytoplasm</keyword>
<evidence type="ECO:0000256" key="3">
    <source>
        <dbReference type="ARBA" id="ARBA00010450"/>
    </source>
</evidence>
<dbReference type="GO" id="GO:0009037">
    <property type="term" value="F:tyrosine-based site-specific recombinase activity"/>
    <property type="evidence" value="ECO:0007669"/>
    <property type="project" value="UniProtKB-UniRule"/>
</dbReference>
<sequence length="298" mass="35054">MKEMEYPMDEFFHYLQIERGLAVNTLKSYKRDLRIYYLYLNKQRQISKWEKVDRNDVLQFLYHLNDTGKSTASIARMLSTLRLYHQFLIREFQYKEDPTLHIETPKKKRSLPKVLSMTEVEKLLELAQTDPLSLRNKAMLEMMYATGLRVSELVDLKMNDLHLSMGFVRCLGKGDKERIVPLGEHATSALSTYLNDSRAQLVKRKTSEYLFVNHHGNHLSRQGFWKILRQITKEKNIQKEITPHTLRHSFATHLLENGADLRAVQEMLGHADISTTQIYTHVSKSRLKDVYKSYHPRA</sequence>
<protein>
    <recommendedName>
        <fullName evidence="4 12">Tyrosine recombinase XerD</fullName>
    </recommendedName>
</protein>
<dbReference type="Gene3D" id="1.10.443.10">
    <property type="entry name" value="Intergrase catalytic core"/>
    <property type="match status" value="1"/>
</dbReference>
<dbReference type="GO" id="GO:0051301">
    <property type="term" value="P:cell division"/>
    <property type="evidence" value="ECO:0007669"/>
    <property type="project" value="UniProtKB-UniRule"/>
</dbReference>
<feature type="active site" evidence="12">
    <location>
        <position position="247"/>
    </location>
</feature>
<dbReference type="GO" id="GO:0007059">
    <property type="term" value="P:chromosome segregation"/>
    <property type="evidence" value="ECO:0007669"/>
    <property type="project" value="UniProtKB-UniRule"/>
</dbReference>
<keyword evidence="10 12" id="KW-0233">DNA recombination</keyword>
<dbReference type="SUPFAM" id="SSF56349">
    <property type="entry name" value="DNA breaking-rejoining enzymes"/>
    <property type="match status" value="1"/>
</dbReference>
<feature type="domain" description="Core-binding (CB)" evidence="14">
    <location>
        <begin position="2"/>
        <end position="89"/>
    </location>
</feature>
<dbReference type="InterPro" id="IPR004107">
    <property type="entry name" value="Integrase_SAM-like_N"/>
</dbReference>
<dbReference type="SUPFAM" id="SSF47823">
    <property type="entry name" value="lambda integrase-like, N-terminal domain"/>
    <property type="match status" value="1"/>
</dbReference>
<dbReference type="PROSITE" id="PS51900">
    <property type="entry name" value="CB"/>
    <property type="match status" value="1"/>
</dbReference>
<dbReference type="InterPro" id="IPR002104">
    <property type="entry name" value="Integrase_catalytic"/>
</dbReference>
<dbReference type="PROSITE" id="PS51898">
    <property type="entry name" value="TYR_RECOMBINASE"/>
    <property type="match status" value="1"/>
</dbReference>
<dbReference type="Pfam" id="PF00589">
    <property type="entry name" value="Phage_integrase"/>
    <property type="match status" value="1"/>
</dbReference>
<dbReference type="NCBIfam" id="TIGR02224">
    <property type="entry name" value="recomb_XerC"/>
    <property type="match status" value="1"/>
</dbReference>
<accession>A0A368XA68</accession>
<name>A0A368XA68_9BACI</name>
<dbReference type="InterPro" id="IPR011010">
    <property type="entry name" value="DNA_brk_join_enz"/>
</dbReference>
<dbReference type="NCBIfam" id="NF040815">
    <property type="entry name" value="recomb_XerA_Arch"/>
    <property type="match status" value="1"/>
</dbReference>
<comment type="similarity">
    <text evidence="3 12">Belongs to the 'phage' integrase family. XerD subfamily.</text>
</comment>
<dbReference type="Proteomes" id="UP000252585">
    <property type="component" value="Unassembled WGS sequence"/>
</dbReference>
<feature type="active site" evidence="12">
    <location>
        <position position="244"/>
    </location>
</feature>
<dbReference type="Gene3D" id="1.10.150.130">
    <property type="match status" value="1"/>
</dbReference>
<evidence type="ECO:0000256" key="5">
    <source>
        <dbReference type="ARBA" id="ARBA00022490"/>
    </source>
</evidence>
<evidence type="ECO:0000256" key="8">
    <source>
        <dbReference type="ARBA" id="ARBA00022908"/>
    </source>
</evidence>
<dbReference type="InterPro" id="IPR023009">
    <property type="entry name" value="Tyrosine_recombinase_XerC/XerD"/>
</dbReference>
<feature type="domain" description="Tyr recombinase" evidence="13">
    <location>
        <begin position="110"/>
        <end position="292"/>
    </location>
</feature>
<dbReference type="GO" id="GO:0005737">
    <property type="term" value="C:cytoplasm"/>
    <property type="evidence" value="ECO:0007669"/>
    <property type="project" value="UniProtKB-SubCell"/>
</dbReference>
<evidence type="ECO:0000256" key="12">
    <source>
        <dbReference type="HAMAP-Rule" id="MF_01807"/>
    </source>
</evidence>
<evidence type="ECO:0000256" key="10">
    <source>
        <dbReference type="ARBA" id="ARBA00023172"/>
    </source>
</evidence>
<proteinExistence type="inferred from homology"/>
<comment type="subunit">
    <text evidence="12">Forms a cyclic heterotetrameric complex composed of two molecules of XerC and two molecules of XerD.</text>
</comment>
<dbReference type="NCBIfam" id="TIGR02225">
    <property type="entry name" value="recomb_XerD"/>
    <property type="match status" value="1"/>
</dbReference>
<dbReference type="InterPro" id="IPR011932">
    <property type="entry name" value="Recomb_XerD"/>
</dbReference>
<keyword evidence="16" id="KW-1185">Reference proteome</keyword>
<dbReference type="AlphaFoldDB" id="A0A368XA68"/>
<keyword evidence="7 12" id="KW-0159">Chromosome partition</keyword>
<dbReference type="InterPro" id="IPR044068">
    <property type="entry name" value="CB"/>
</dbReference>
<organism evidence="15 16">
    <name type="scientific">Saliterribacillus persicus</name>
    <dbReference type="NCBI Taxonomy" id="930114"/>
    <lineage>
        <taxon>Bacteria</taxon>
        <taxon>Bacillati</taxon>
        <taxon>Bacillota</taxon>
        <taxon>Bacilli</taxon>
        <taxon>Bacillales</taxon>
        <taxon>Bacillaceae</taxon>
        <taxon>Saliterribacillus</taxon>
    </lineage>
</organism>
<evidence type="ECO:0000256" key="11">
    <source>
        <dbReference type="ARBA" id="ARBA00023306"/>
    </source>
</evidence>
<evidence type="ECO:0000256" key="6">
    <source>
        <dbReference type="ARBA" id="ARBA00022618"/>
    </source>
</evidence>
<feature type="active site" evidence="12">
    <location>
        <position position="149"/>
    </location>
</feature>
<dbReference type="EMBL" id="QPJJ01000012">
    <property type="protein sequence ID" value="RCW64852.1"/>
    <property type="molecule type" value="Genomic_DNA"/>
</dbReference>
<dbReference type="HAMAP" id="MF_01807">
    <property type="entry name" value="Recomb_XerD"/>
    <property type="match status" value="1"/>
</dbReference>
<evidence type="ECO:0000256" key="9">
    <source>
        <dbReference type="ARBA" id="ARBA00023125"/>
    </source>
</evidence>
<dbReference type="GO" id="GO:0003677">
    <property type="term" value="F:DNA binding"/>
    <property type="evidence" value="ECO:0007669"/>
    <property type="project" value="UniProtKB-UniRule"/>
</dbReference>
<dbReference type="HAMAP" id="MF_01808">
    <property type="entry name" value="Recomb_XerC_XerD"/>
    <property type="match status" value="1"/>
</dbReference>
<dbReference type="CDD" id="cd00798">
    <property type="entry name" value="INT_XerDC_C"/>
    <property type="match status" value="1"/>
</dbReference>
<feature type="active site" evidence="12">
    <location>
        <position position="173"/>
    </location>
</feature>
<dbReference type="InterPro" id="IPR050090">
    <property type="entry name" value="Tyrosine_recombinase_XerCD"/>
</dbReference>
<comment type="similarity">
    <text evidence="2">Belongs to the 'phage' integrase family. XerC subfamily.</text>
</comment>
<comment type="subcellular location">
    <subcellularLocation>
        <location evidence="1 12">Cytoplasm</location>
    </subcellularLocation>
</comment>
<dbReference type="GO" id="GO:0006313">
    <property type="term" value="P:DNA transposition"/>
    <property type="evidence" value="ECO:0007669"/>
    <property type="project" value="UniProtKB-UniRule"/>
</dbReference>
<reference evidence="15 16" key="1">
    <citation type="submission" date="2018-07" db="EMBL/GenBank/DDBJ databases">
        <title>Genomic Encyclopedia of Type Strains, Phase IV (KMG-IV): sequencing the most valuable type-strain genomes for metagenomic binning, comparative biology and taxonomic classification.</title>
        <authorList>
            <person name="Goeker M."/>
        </authorList>
    </citation>
    <scope>NUCLEOTIDE SEQUENCE [LARGE SCALE GENOMIC DNA]</scope>
    <source>
        <strain evidence="15 16">DSM 27696</strain>
    </source>
</reference>
<keyword evidence="11 12" id="KW-0131">Cell cycle</keyword>
<keyword evidence="6 12" id="KW-0132">Cell division</keyword>
<dbReference type="PANTHER" id="PTHR30349">
    <property type="entry name" value="PHAGE INTEGRASE-RELATED"/>
    <property type="match status" value="1"/>
</dbReference>
<evidence type="ECO:0000256" key="2">
    <source>
        <dbReference type="ARBA" id="ARBA00006657"/>
    </source>
</evidence>
<dbReference type="Pfam" id="PF02899">
    <property type="entry name" value="Phage_int_SAM_1"/>
    <property type="match status" value="1"/>
</dbReference>
<dbReference type="InterPro" id="IPR013762">
    <property type="entry name" value="Integrase-like_cat_sf"/>
</dbReference>
<evidence type="ECO:0000256" key="1">
    <source>
        <dbReference type="ARBA" id="ARBA00004496"/>
    </source>
</evidence>
<keyword evidence="9 12" id="KW-0238">DNA-binding</keyword>
<dbReference type="NCBIfam" id="NF001399">
    <property type="entry name" value="PRK00283.1"/>
    <property type="match status" value="1"/>
</dbReference>
<comment type="function">
    <text evidence="12">Site-specific tyrosine recombinase, which acts by catalyzing the cutting and rejoining of the recombining DNA molecules. The XerC-XerD complex is essential to convert dimers of the bacterial chromosome into monomers to permit their segregation at cell division. It also contributes to the segregational stability of plasmids.</text>
</comment>
<dbReference type="PANTHER" id="PTHR30349:SF81">
    <property type="entry name" value="TYROSINE RECOMBINASE XERC"/>
    <property type="match status" value="1"/>
</dbReference>
<feature type="active site" description="O-(3'-phospho-DNA)-tyrosine intermediate" evidence="12">
    <location>
        <position position="279"/>
    </location>
</feature>
<dbReference type="InterPro" id="IPR010998">
    <property type="entry name" value="Integrase_recombinase_N"/>
</dbReference>
<dbReference type="InterPro" id="IPR011931">
    <property type="entry name" value="Recomb_XerC"/>
</dbReference>
<gene>
    <name evidence="12" type="primary">xerD</name>
    <name evidence="15" type="ORF">DFR57_11229</name>
</gene>
<evidence type="ECO:0000259" key="14">
    <source>
        <dbReference type="PROSITE" id="PS51900"/>
    </source>
</evidence>
<evidence type="ECO:0000313" key="16">
    <source>
        <dbReference type="Proteomes" id="UP000252585"/>
    </source>
</evidence>
<feature type="active site" evidence="12">
    <location>
        <position position="270"/>
    </location>
</feature>
<evidence type="ECO:0000256" key="4">
    <source>
        <dbReference type="ARBA" id="ARBA00015810"/>
    </source>
</evidence>
<comment type="caution">
    <text evidence="15">The sequence shown here is derived from an EMBL/GenBank/DDBJ whole genome shotgun (WGS) entry which is preliminary data.</text>
</comment>
<evidence type="ECO:0000313" key="15">
    <source>
        <dbReference type="EMBL" id="RCW64852.1"/>
    </source>
</evidence>
<evidence type="ECO:0000259" key="13">
    <source>
        <dbReference type="PROSITE" id="PS51898"/>
    </source>
</evidence>
<keyword evidence="8 12" id="KW-0229">DNA integration</keyword>